<evidence type="ECO:0000313" key="4">
    <source>
        <dbReference type="Proteomes" id="UP000291144"/>
    </source>
</evidence>
<proteinExistence type="predicted"/>
<feature type="compositionally biased region" description="Low complexity" evidence="1">
    <location>
        <begin position="98"/>
        <end position="116"/>
    </location>
</feature>
<feature type="compositionally biased region" description="Low complexity" evidence="1">
    <location>
        <begin position="123"/>
        <end position="135"/>
    </location>
</feature>
<dbReference type="AlphaFoldDB" id="A0A4R0KHY7"/>
<comment type="caution">
    <text evidence="3">The sequence shown here is derived from an EMBL/GenBank/DDBJ whole genome shotgun (WGS) entry which is preliminary data.</text>
</comment>
<dbReference type="OrthoDB" id="3831465at2"/>
<dbReference type="EMBL" id="SJKB01000009">
    <property type="protein sequence ID" value="TCC58256.1"/>
    <property type="molecule type" value="Genomic_DNA"/>
</dbReference>
<dbReference type="Proteomes" id="UP000291144">
    <property type="component" value="Unassembled WGS sequence"/>
</dbReference>
<feature type="region of interest" description="Disordered" evidence="1">
    <location>
        <begin position="51"/>
        <end position="177"/>
    </location>
</feature>
<sequence length="177" mass="17767">MKPPSARRPVFLDATGQRRRTLRRAGAFLAVPIVGYLILMSSSLLGGPSLDTPLIPQPDAATKSKHGPQITPPPAAIEVGGSTPAPDHETEPSDDPSTDPSDTPSAVPTVAPTTPGVVPPTAPTTAPTTAPSGSPTAPPGQPTTGPTTTPSPTPATTHNGNKPTTPPPGQTKTPGKP</sequence>
<accession>A0A4R0KHY7</accession>
<name>A0A4R0KHY7_9ACTN</name>
<keyword evidence="2" id="KW-0472">Membrane</keyword>
<keyword evidence="2" id="KW-1133">Transmembrane helix</keyword>
<gene>
    <name evidence="3" type="ORF">E0H73_28500</name>
</gene>
<evidence type="ECO:0000313" key="3">
    <source>
        <dbReference type="EMBL" id="TCC58256.1"/>
    </source>
</evidence>
<dbReference type="RefSeq" id="WP_131361646.1">
    <property type="nucleotide sequence ID" value="NZ_SJKB01000009.1"/>
</dbReference>
<evidence type="ECO:0000256" key="2">
    <source>
        <dbReference type="SAM" id="Phobius"/>
    </source>
</evidence>
<dbReference type="PRINTS" id="PR01217">
    <property type="entry name" value="PRICHEXTENSN"/>
</dbReference>
<feature type="compositionally biased region" description="Low complexity" evidence="1">
    <location>
        <begin position="142"/>
        <end position="163"/>
    </location>
</feature>
<organism evidence="3 4">
    <name type="scientific">Kribbella pittospori</name>
    <dbReference type="NCBI Taxonomy" id="722689"/>
    <lineage>
        <taxon>Bacteria</taxon>
        <taxon>Bacillati</taxon>
        <taxon>Actinomycetota</taxon>
        <taxon>Actinomycetes</taxon>
        <taxon>Propionibacteriales</taxon>
        <taxon>Kribbellaceae</taxon>
        <taxon>Kribbella</taxon>
    </lineage>
</organism>
<keyword evidence="2" id="KW-0812">Transmembrane</keyword>
<keyword evidence="4" id="KW-1185">Reference proteome</keyword>
<feature type="transmembrane region" description="Helical" evidence="2">
    <location>
        <begin position="27"/>
        <end position="47"/>
    </location>
</feature>
<reference evidence="3 4" key="1">
    <citation type="submission" date="2019-02" db="EMBL/GenBank/DDBJ databases">
        <title>Kribbella capetownensis sp. nov. and Kribbella speibonae sp. nov., isolated from soil.</title>
        <authorList>
            <person name="Curtis S.M."/>
            <person name="Norton I."/>
            <person name="Everest G.J."/>
            <person name="Meyers P.R."/>
        </authorList>
    </citation>
    <scope>NUCLEOTIDE SEQUENCE [LARGE SCALE GENOMIC DNA]</scope>
    <source>
        <strain evidence="3 4">NRRL B-24813</strain>
    </source>
</reference>
<evidence type="ECO:0000256" key="1">
    <source>
        <dbReference type="SAM" id="MobiDB-lite"/>
    </source>
</evidence>
<protein>
    <submittedName>
        <fullName evidence="3">Uncharacterized protein</fullName>
    </submittedName>
</protein>